<evidence type="ECO:0000256" key="4">
    <source>
        <dbReference type="ARBA" id="ARBA00023125"/>
    </source>
</evidence>
<dbReference type="InterPro" id="IPR007627">
    <property type="entry name" value="RNA_pol_sigma70_r2"/>
</dbReference>
<dbReference type="PANTHER" id="PTHR43133">
    <property type="entry name" value="RNA POLYMERASE ECF-TYPE SIGMA FACTO"/>
    <property type="match status" value="1"/>
</dbReference>
<evidence type="ECO:0000313" key="9">
    <source>
        <dbReference type="EMBL" id="ANX00898.1"/>
    </source>
</evidence>
<name>A0A1B1YJF4_THEST</name>
<evidence type="ECO:0000259" key="7">
    <source>
        <dbReference type="Pfam" id="PF04542"/>
    </source>
</evidence>
<keyword evidence="2 6" id="KW-0805">Transcription regulation</keyword>
<accession>A0A1B1YJF4</accession>
<dbReference type="InterPro" id="IPR014284">
    <property type="entry name" value="RNA_pol_sigma-70_dom"/>
</dbReference>
<dbReference type="GO" id="GO:0006352">
    <property type="term" value="P:DNA-templated transcription initiation"/>
    <property type="evidence" value="ECO:0007669"/>
    <property type="project" value="InterPro"/>
</dbReference>
<dbReference type="AlphaFoldDB" id="A0A1B1YJF4"/>
<dbReference type="NCBIfam" id="TIGR02937">
    <property type="entry name" value="sigma70-ECF"/>
    <property type="match status" value="1"/>
</dbReference>
<dbReference type="RefSeq" id="WP_065820652.1">
    <property type="nucleotide sequence ID" value="NZ_CP014673.1"/>
</dbReference>
<comment type="similarity">
    <text evidence="1 6">Belongs to the sigma-70 factor family. ECF subfamily.</text>
</comment>
<gene>
    <name evidence="9" type="ORF">CSTERLE_04515</name>
</gene>
<dbReference type="Gene3D" id="1.10.1740.10">
    <property type="match status" value="1"/>
</dbReference>
<dbReference type="SUPFAM" id="SSF88659">
    <property type="entry name" value="Sigma3 and sigma4 domains of RNA polymerase sigma factors"/>
    <property type="match status" value="1"/>
</dbReference>
<feature type="domain" description="RNA polymerase sigma factor 70 region 4 type 2" evidence="8">
    <location>
        <begin position="130"/>
        <end position="179"/>
    </location>
</feature>
<dbReference type="InterPro" id="IPR013249">
    <property type="entry name" value="RNA_pol_sigma70_r4_t2"/>
</dbReference>
<protein>
    <recommendedName>
        <fullName evidence="6">RNA polymerase sigma factor</fullName>
    </recommendedName>
</protein>
<dbReference type="Gene3D" id="1.10.10.10">
    <property type="entry name" value="Winged helix-like DNA-binding domain superfamily/Winged helix DNA-binding domain"/>
    <property type="match status" value="1"/>
</dbReference>
<dbReference type="PROSITE" id="PS01063">
    <property type="entry name" value="SIGMA70_ECF"/>
    <property type="match status" value="1"/>
</dbReference>
<evidence type="ECO:0000256" key="5">
    <source>
        <dbReference type="ARBA" id="ARBA00023163"/>
    </source>
</evidence>
<dbReference type="GO" id="GO:0006950">
    <property type="term" value="P:response to stress"/>
    <property type="evidence" value="ECO:0007669"/>
    <property type="project" value="UniProtKB-ARBA"/>
</dbReference>
<dbReference type="GO" id="GO:0016987">
    <property type="term" value="F:sigma factor activity"/>
    <property type="evidence" value="ECO:0007669"/>
    <property type="project" value="UniProtKB-KW"/>
</dbReference>
<sequence length="206" mass="23364">MDTAEKKLIELSVGGDVEAFETLIQSHQKKVYNIALRMTGNPEDAQELAQEAIVRAFTSIGKFRGDSSFSTWLYRITINVCTDFLRKRNKVTLISMEQGAASNDNQQGLQIEEESPGPDELAEKKQLKKLVRDAMDALSEEHRQVLILRDILKLSYKEIANTLKVNEGTIKSRINRARAGLKKIVMQRSELFKDYVVKYDRKGGIS</sequence>
<evidence type="ECO:0000259" key="8">
    <source>
        <dbReference type="Pfam" id="PF08281"/>
    </source>
</evidence>
<dbReference type="EMBL" id="CP014673">
    <property type="protein sequence ID" value="ANX00898.1"/>
    <property type="molecule type" value="Genomic_DNA"/>
</dbReference>
<dbReference type="PANTHER" id="PTHR43133:SF51">
    <property type="entry name" value="RNA POLYMERASE SIGMA FACTOR"/>
    <property type="match status" value="1"/>
</dbReference>
<dbReference type="Pfam" id="PF08281">
    <property type="entry name" value="Sigma70_r4_2"/>
    <property type="match status" value="1"/>
</dbReference>
<evidence type="ECO:0000256" key="1">
    <source>
        <dbReference type="ARBA" id="ARBA00010641"/>
    </source>
</evidence>
<evidence type="ECO:0000256" key="6">
    <source>
        <dbReference type="RuleBase" id="RU000716"/>
    </source>
</evidence>
<evidence type="ECO:0000256" key="2">
    <source>
        <dbReference type="ARBA" id="ARBA00023015"/>
    </source>
</evidence>
<dbReference type="Proteomes" id="UP000092931">
    <property type="component" value="Chromosome"/>
</dbReference>
<keyword evidence="4 6" id="KW-0238">DNA-binding</keyword>
<dbReference type="GO" id="GO:0003677">
    <property type="term" value="F:DNA binding"/>
    <property type="evidence" value="ECO:0007669"/>
    <property type="project" value="UniProtKB-KW"/>
</dbReference>
<evidence type="ECO:0000256" key="3">
    <source>
        <dbReference type="ARBA" id="ARBA00023082"/>
    </source>
</evidence>
<keyword evidence="5 6" id="KW-0804">Transcription</keyword>
<keyword evidence="3 6" id="KW-0731">Sigma factor</keyword>
<dbReference type="InterPro" id="IPR039425">
    <property type="entry name" value="RNA_pol_sigma-70-like"/>
</dbReference>
<dbReference type="InterPro" id="IPR013324">
    <property type="entry name" value="RNA_pol_sigma_r3/r4-like"/>
</dbReference>
<evidence type="ECO:0000313" key="10">
    <source>
        <dbReference type="Proteomes" id="UP000092931"/>
    </source>
</evidence>
<dbReference type="CDD" id="cd06171">
    <property type="entry name" value="Sigma70_r4"/>
    <property type="match status" value="1"/>
</dbReference>
<organism evidence="9 10">
    <name type="scientific">Thermoclostridium stercorarium subsp. leptospartum DSM 9219</name>
    <dbReference type="NCBI Taxonomy" id="1346611"/>
    <lineage>
        <taxon>Bacteria</taxon>
        <taxon>Bacillati</taxon>
        <taxon>Bacillota</taxon>
        <taxon>Clostridia</taxon>
        <taxon>Eubacteriales</taxon>
        <taxon>Oscillospiraceae</taxon>
        <taxon>Thermoclostridium</taxon>
    </lineage>
</organism>
<dbReference type="InterPro" id="IPR013325">
    <property type="entry name" value="RNA_pol_sigma_r2"/>
</dbReference>
<dbReference type="Pfam" id="PF04542">
    <property type="entry name" value="Sigma70_r2"/>
    <property type="match status" value="1"/>
</dbReference>
<proteinExistence type="inferred from homology"/>
<dbReference type="InterPro" id="IPR000838">
    <property type="entry name" value="RNA_pol_sigma70_ECF_CS"/>
</dbReference>
<feature type="domain" description="RNA polymerase sigma-70 region 2" evidence="7">
    <location>
        <begin position="23"/>
        <end position="90"/>
    </location>
</feature>
<dbReference type="InterPro" id="IPR036388">
    <property type="entry name" value="WH-like_DNA-bd_sf"/>
</dbReference>
<reference evidence="9 10" key="1">
    <citation type="submission" date="2016-02" db="EMBL/GenBank/DDBJ databases">
        <title>Comparison of Clostridium stercorarium subspecies using comparative genomics and transcriptomics.</title>
        <authorList>
            <person name="Schellenberg J."/>
            <person name="Thallinger G."/>
            <person name="Levin D.B."/>
            <person name="Zhang X."/>
            <person name="Alvare G."/>
            <person name="Fristensky B."/>
            <person name="Sparling R."/>
        </authorList>
    </citation>
    <scope>NUCLEOTIDE SEQUENCE [LARGE SCALE GENOMIC DNA]</scope>
    <source>
        <strain evidence="9 10">DSM 9219</strain>
    </source>
</reference>
<dbReference type="SUPFAM" id="SSF88946">
    <property type="entry name" value="Sigma2 domain of RNA polymerase sigma factors"/>
    <property type="match status" value="1"/>
</dbReference>